<dbReference type="AlphaFoldDB" id="A0A132MQ79"/>
<sequence>MRASGAPPSTRGIRVVAAVSLLLFAAALLFWTARAALAPEAEVQAWLERVRPALPEGARIEAAFWYRGSRSLLAVVTDGGIFWFDETGRPVGRYAGRPVPESAVRARVGEDFPDGRLVRLTPGFEFGRPVYEAVVRLEDGGVGYAYYDFSDGRRYLLVRMPPG</sequence>
<dbReference type="EMBL" id="JXBB01000005">
    <property type="protein sequence ID" value="OAR05073.1"/>
    <property type="molecule type" value="Genomic_DNA"/>
</dbReference>
<dbReference type="STRING" id="1484.SA87_06090"/>
<evidence type="ECO:0008006" key="3">
    <source>
        <dbReference type="Google" id="ProtNLM"/>
    </source>
</evidence>
<proteinExistence type="predicted"/>
<accession>A0A132MQ79</accession>
<dbReference type="OrthoDB" id="2381181at2"/>
<comment type="caution">
    <text evidence="1">The sequence shown here is derived from an EMBL/GenBank/DDBJ whole genome shotgun (WGS) entry which is preliminary data.</text>
</comment>
<dbReference type="InterPro" id="IPR046350">
    <property type="entry name" value="Cystatin_sf"/>
</dbReference>
<dbReference type="SUPFAM" id="SSF54403">
    <property type="entry name" value="Cystatin/monellin"/>
    <property type="match status" value="1"/>
</dbReference>
<evidence type="ECO:0000313" key="2">
    <source>
        <dbReference type="Proteomes" id="UP000243024"/>
    </source>
</evidence>
<gene>
    <name evidence="1" type="ORF">SA87_06090</name>
</gene>
<evidence type="ECO:0000313" key="1">
    <source>
        <dbReference type="EMBL" id="OAR05073.1"/>
    </source>
</evidence>
<reference evidence="1 2" key="1">
    <citation type="submission" date="2015-09" db="EMBL/GenBank/DDBJ databases">
        <title>Draft genome sequence of Hydrogenibacillus schlegelii DSM 2000.</title>
        <authorList>
            <person name="Hemp J."/>
        </authorList>
    </citation>
    <scope>NUCLEOTIDE SEQUENCE [LARGE SCALE GENOMIC DNA]</scope>
    <source>
        <strain evidence="1 2">MA 48</strain>
    </source>
</reference>
<dbReference type="RefSeq" id="WP_066198829.1">
    <property type="nucleotide sequence ID" value="NZ_CBCSAS010000034.1"/>
</dbReference>
<name>A0A132MQ79_HYDSH</name>
<protein>
    <recommendedName>
        <fullName evidence="3">DUF5590 domain-containing protein</fullName>
    </recommendedName>
</protein>
<dbReference type="Gene3D" id="3.10.450.40">
    <property type="match status" value="1"/>
</dbReference>
<dbReference type="Proteomes" id="UP000243024">
    <property type="component" value="Unassembled WGS sequence"/>
</dbReference>
<keyword evidence="2" id="KW-1185">Reference proteome</keyword>
<organism evidence="1 2">
    <name type="scientific">Hydrogenibacillus schlegelii</name>
    <name type="common">Bacillus schlegelii</name>
    <dbReference type="NCBI Taxonomy" id="1484"/>
    <lineage>
        <taxon>Bacteria</taxon>
        <taxon>Bacillati</taxon>
        <taxon>Bacillota</taxon>
        <taxon>Bacilli</taxon>
        <taxon>Bacillales</taxon>
        <taxon>Bacillales Family X. Incertae Sedis</taxon>
        <taxon>Hydrogenibacillus</taxon>
    </lineage>
</organism>